<protein>
    <submittedName>
        <fullName evidence="2">Uncharacterized protein</fullName>
    </submittedName>
</protein>
<gene>
    <name evidence="2" type="ORF">BHM03_00051069</name>
</gene>
<feature type="compositionally biased region" description="Basic and acidic residues" evidence="1">
    <location>
        <begin position="82"/>
        <end position="97"/>
    </location>
</feature>
<accession>A0A445MLQ8</accession>
<evidence type="ECO:0000256" key="1">
    <source>
        <dbReference type="SAM" id="MobiDB-lite"/>
    </source>
</evidence>
<evidence type="ECO:0000313" key="2">
    <source>
        <dbReference type="EMBL" id="RZR75175.1"/>
    </source>
</evidence>
<sequence>MTRRGGQPRLGPLQGRPPTARPPIGVVGCDYAIARGQPIRGSRSRPTCKPQPPADMAGAYRGNACRHNTRRSCRPRGNSACRKGDRQPLDEGGRDGPRVSIFF</sequence>
<dbReference type="EMBL" id="KV876599">
    <property type="protein sequence ID" value="RZR75175.1"/>
    <property type="molecule type" value="Genomic_DNA"/>
</dbReference>
<reference evidence="2" key="1">
    <citation type="journal article" date="2018" name="Data Brief">
        <title>Genome sequence data from 17 accessions of Ensete ventricosum, a staple food crop for millions in Ethiopia.</title>
        <authorList>
            <person name="Yemataw Z."/>
            <person name="Muzemil S."/>
            <person name="Ambachew D."/>
            <person name="Tripathi L."/>
            <person name="Tesfaye K."/>
            <person name="Chala A."/>
            <person name="Farbos A."/>
            <person name="O'Neill P."/>
            <person name="Moore K."/>
            <person name="Grant M."/>
            <person name="Studholme D.J."/>
        </authorList>
    </citation>
    <scope>NUCLEOTIDE SEQUENCE [LARGE SCALE GENOMIC DNA]</scope>
    <source>
        <tissue evidence="2">Leaf</tissue>
    </source>
</reference>
<feature type="region of interest" description="Disordered" evidence="1">
    <location>
        <begin position="1"/>
        <end position="25"/>
    </location>
</feature>
<proteinExistence type="predicted"/>
<name>A0A445MLQ8_ENSVE</name>
<feature type="region of interest" description="Disordered" evidence="1">
    <location>
        <begin position="38"/>
        <end position="103"/>
    </location>
</feature>
<dbReference type="Proteomes" id="UP000290560">
    <property type="component" value="Unassembled WGS sequence"/>
</dbReference>
<dbReference type="AlphaFoldDB" id="A0A445MLQ8"/>
<organism evidence="2">
    <name type="scientific">Ensete ventricosum</name>
    <name type="common">Abyssinian banana</name>
    <name type="synonym">Musa ensete</name>
    <dbReference type="NCBI Taxonomy" id="4639"/>
    <lineage>
        <taxon>Eukaryota</taxon>
        <taxon>Viridiplantae</taxon>
        <taxon>Streptophyta</taxon>
        <taxon>Embryophyta</taxon>
        <taxon>Tracheophyta</taxon>
        <taxon>Spermatophyta</taxon>
        <taxon>Magnoliopsida</taxon>
        <taxon>Liliopsida</taxon>
        <taxon>Zingiberales</taxon>
        <taxon>Musaceae</taxon>
        <taxon>Ensete</taxon>
    </lineage>
</organism>